<feature type="binding site" evidence="15">
    <location>
        <begin position="162"/>
        <end position="163"/>
    </location>
    <ligand>
        <name>NADP(+)</name>
        <dbReference type="ChEBI" id="CHEBI:58349"/>
    </ligand>
</feature>
<dbReference type="PANTHER" id="PTHR46278:SF2">
    <property type="entry name" value="ASPARTATE-SEMIALDEHYDE DEHYDROGENASE"/>
    <property type="match status" value="1"/>
</dbReference>
<organism evidence="17 18">
    <name type="scientific">Sphingomonas sanguinis</name>
    <dbReference type="NCBI Taxonomy" id="33051"/>
    <lineage>
        <taxon>Bacteria</taxon>
        <taxon>Pseudomonadati</taxon>
        <taxon>Pseudomonadota</taxon>
        <taxon>Alphaproteobacteria</taxon>
        <taxon>Sphingomonadales</taxon>
        <taxon>Sphingomonadaceae</taxon>
        <taxon>Sphingomonas</taxon>
    </lineage>
</organism>
<evidence type="ECO:0000256" key="12">
    <source>
        <dbReference type="ARBA" id="ARBA00023154"/>
    </source>
</evidence>
<comment type="function">
    <text evidence="15">Catalyzes the NADPH-dependent formation of L-aspartate-semialdehyde (L-ASA) by the reductive dephosphorylation of L-aspartyl-4-phosphate.</text>
</comment>
<proteinExistence type="inferred from homology"/>
<feature type="domain" description="Semialdehyde dehydrogenase NAD-binding" evidence="16">
    <location>
        <begin position="4"/>
        <end position="121"/>
    </location>
</feature>
<evidence type="ECO:0000256" key="2">
    <source>
        <dbReference type="ARBA" id="ARBA00005076"/>
    </source>
</evidence>
<comment type="similarity">
    <text evidence="4 15">Belongs to the aspartate-semialdehyde dehydrogenase family.</text>
</comment>
<feature type="binding site" evidence="15">
    <location>
        <begin position="39"/>
        <end position="40"/>
    </location>
    <ligand>
        <name>NADP(+)</name>
        <dbReference type="ChEBI" id="CHEBI:58349"/>
    </ligand>
</feature>
<keyword evidence="13 15" id="KW-0486">Methionine biosynthesis</keyword>
<name>A0ABU5LNV5_9SPHN</name>
<evidence type="ECO:0000256" key="7">
    <source>
        <dbReference type="ARBA" id="ARBA00022605"/>
    </source>
</evidence>
<evidence type="ECO:0000256" key="4">
    <source>
        <dbReference type="ARBA" id="ARBA00010584"/>
    </source>
</evidence>
<protein>
    <recommendedName>
        <fullName evidence="6 15">Aspartate-semialdehyde dehydrogenase</fullName>
        <shortName evidence="15">ASA dehydrogenase</shortName>
        <shortName evidence="15">ASADH</shortName>
        <ecNumber evidence="6 15">1.2.1.11</ecNumber>
    </recommendedName>
    <alternativeName>
        <fullName evidence="15">Aspartate-beta-semialdehyde dehydrogenase</fullName>
    </alternativeName>
</protein>
<dbReference type="InterPro" id="IPR005986">
    <property type="entry name" value="Asp_semialdehyde_DH_beta"/>
</dbReference>
<comment type="catalytic activity">
    <reaction evidence="14 15">
        <text>L-aspartate 4-semialdehyde + phosphate + NADP(+) = 4-phospho-L-aspartate + NADPH + H(+)</text>
        <dbReference type="Rhea" id="RHEA:24284"/>
        <dbReference type="ChEBI" id="CHEBI:15378"/>
        <dbReference type="ChEBI" id="CHEBI:43474"/>
        <dbReference type="ChEBI" id="CHEBI:57535"/>
        <dbReference type="ChEBI" id="CHEBI:57783"/>
        <dbReference type="ChEBI" id="CHEBI:58349"/>
        <dbReference type="ChEBI" id="CHEBI:537519"/>
        <dbReference type="EC" id="1.2.1.11"/>
    </reaction>
</comment>
<evidence type="ECO:0000259" key="16">
    <source>
        <dbReference type="SMART" id="SM00859"/>
    </source>
</evidence>
<feature type="binding site" evidence="15">
    <location>
        <position position="317"/>
    </location>
    <ligand>
        <name>NADP(+)</name>
        <dbReference type="ChEBI" id="CHEBI:58349"/>
    </ligand>
</feature>
<dbReference type="HAMAP" id="MF_02121">
    <property type="entry name" value="ASADH"/>
    <property type="match status" value="1"/>
</dbReference>
<dbReference type="Pfam" id="PF01118">
    <property type="entry name" value="Semialdhyde_dh"/>
    <property type="match status" value="1"/>
</dbReference>
<evidence type="ECO:0000313" key="17">
    <source>
        <dbReference type="EMBL" id="MDZ7281603.1"/>
    </source>
</evidence>
<evidence type="ECO:0000256" key="3">
    <source>
        <dbReference type="ARBA" id="ARBA00005097"/>
    </source>
</evidence>
<dbReference type="NCBIfam" id="NF011456">
    <property type="entry name" value="PRK14874.1"/>
    <property type="match status" value="1"/>
</dbReference>
<gene>
    <name evidence="15" type="primary">asd</name>
    <name evidence="17" type="ORF">N4G62_06120</name>
</gene>
<evidence type="ECO:0000256" key="1">
    <source>
        <dbReference type="ARBA" id="ARBA00005021"/>
    </source>
</evidence>
<dbReference type="SMART" id="SM00859">
    <property type="entry name" value="Semialdhyde_dh"/>
    <property type="match status" value="1"/>
</dbReference>
<keyword evidence="12 15" id="KW-0457">Lysine biosynthesis</keyword>
<keyword evidence="8 15" id="KW-0791">Threonine biosynthesis</keyword>
<dbReference type="CDD" id="cd18131">
    <property type="entry name" value="ASADH_C_bac_euk_like"/>
    <property type="match status" value="1"/>
</dbReference>
<evidence type="ECO:0000313" key="18">
    <source>
        <dbReference type="Proteomes" id="UP001292182"/>
    </source>
</evidence>
<evidence type="ECO:0000256" key="11">
    <source>
        <dbReference type="ARBA" id="ARBA00023002"/>
    </source>
</evidence>
<dbReference type="PANTHER" id="PTHR46278">
    <property type="entry name" value="DEHYDROGENASE, PUTATIVE-RELATED"/>
    <property type="match status" value="1"/>
</dbReference>
<dbReference type="RefSeq" id="WP_219020185.1">
    <property type="nucleotide sequence ID" value="NZ_CP079203.1"/>
</dbReference>
<keyword evidence="9 15" id="KW-0521">NADP</keyword>
<dbReference type="InterPro" id="IPR000534">
    <property type="entry name" value="Semialdehyde_DH_NAD-bd"/>
</dbReference>
<comment type="subunit">
    <text evidence="5 15">Homodimer.</text>
</comment>
<keyword evidence="18" id="KW-1185">Reference proteome</keyword>
<comment type="pathway">
    <text evidence="2 15">Amino-acid biosynthesis; L-lysine biosynthesis via DAP pathway; (S)-tetrahydrodipicolinate from L-aspartate: step 2/4.</text>
</comment>
<evidence type="ECO:0000256" key="14">
    <source>
        <dbReference type="ARBA" id="ARBA00047891"/>
    </source>
</evidence>
<keyword evidence="7 15" id="KW-0028">Amino-acid biosynthesis</keyword>
<evidence type="ECO:0000256" key="5">
    <source>
        <dbReference type="ARBA" id="ARBA00011738"/>
    </source>
</evidence>
<comment type="pathway">
    <text evidence="3 15">Amino-acid biosynthesis; L-threonine biosynthesis; L-threonine from L-aspartate: step 2/5.</text>
</comment>
<comment type="caution">
    <text evidence="15">Lacks conserved residue(s) required for the propagation of feature annotation.</text>
</comment>
<dbReference type="GO" id="GO:0004073">
    <property type="term" value="F:aspartate-semialdehyde dehydrogenase activity"/>
    <property type="evidence" value="ECO:0007669"/>
    <property type="project" value="UniProtKB-EC"/>
</dbReference>
<evidence type="ECO:0000256" key="13">
    <source>
        <dbReference type="ARBA" id="ARBA00023167"/>
    </source>
</evidence>
<dbReference type="Proteomes" id="UP001292182">
    <property type="component" value="Unassembled WGS sequence"/>
</dbReference>
<evidence type="ECO:0000256" key="15">
    <source>
        <dbReference type="HAMAP-Rule" id="MF_02121"/>
    </source>
</evidence>
<sequence>MGYRVVVAGATGNVGREMINILAEREFPIDELAVVASSRSQGDQIEYGETGKMLTIKNIEHFDPTGWDMALFAIGSDATKIYAPKFAAAGCVVIDNSSLYRMDPDVPLIVPEVNPDAIDGYTAKNIIANPNCSTAQMVVALKPLHDKAKIKRVVVATYQSVSGAGKAGMDELFEQSRNIFVGDPAEPKKFTKQIAFNVIPHIDSFLDDGSTKEEWKMVAETKKILDPKVKVTATCVRVPVFVGHSEALNIEFEDEISAQEAQDILREAPGVMLIDKREDGGYVTPVECVGDYATFISRVREDSTVDNGLSLWCVSDNLRKGAALNAVQIAELLGRRHLKKGD</sequence>
<dbReference type="EMBL" id="JAOBTW010000006">
    <property type="protein sequence ID" value="MDZ7281603.1"/>
    <property type="molecule type" value="Genomic_DNA"/>
</dbReference>
<feature type="binding site" evidence="15">
    <location>
        <position position="184"/>
    </location>
    <ligand>
        <name>NADP(+)</name>
        <dbReference type="ChEBI" id="CHEBI:58349"/>
    </ligand>
</feature>
<reference evidence="18" key="1">
    <citation type="submission" date="2023-07" db="EMBL/GenBank/DDBJ databases">
        <title>Whole genome sequence analysis of rice epiphytic Sphingomonas sanguinis OsEp_Plm_15B2.</title>
        <authorList>
            <person name="Sahu K.P."/>
            <person name="Asharani P."/>
            <person name="Reddy B."/>
            <person name="Kumar A."/>
        </authorList>
    </citation>
    <scope>NUCLEOTIDE SEQUENCE [LARGE SCALE GENOMIC DNA]</scope>
    <source>
        <strain evidence="18">OsEp_Plm_15B2</strain>
    </source>
</reference>
<feature type="binding site" evidence="15">
    <location>
        <position position="101"/>
    </location>
    <ligand>
        <name>phosphate</name>
        <dbReference type="ChEBI" id="CHEBI:43474"/>
    </ligand>
</feature>
<feature type="active site" description="Proton acceptor" evidence="15">
    <location>
        <position position="244"/>
    </location>
</feature>
<comment type="caution">
    <text evidence="17">The sequence shown here is derived from an EMBL/GenBank/DDBJ whole genome shotgun (WGS) entry which is preliminary data.</text>
</comment>
<evidence type="ECO:0000256" key="8">
    <source>
        <dbReference type="ARBA" id="ARBA00022697"/>
    </source>
</evidence>
<evidence type="ECO:0000256" key="10">
    <source>
        <dbReference type="ARBA" id="ARBA00022915"/>
    </source>
</evidence>
<dbReference type="NCBIfam" id="TIGR01296">
    <property type="entry name" value="asd_B"/>
    <property type="match status" value="1"/>
</dbReference>
<comment type="pathway">
    <text evidence="1 15">Amino-acid biosynthesis; L-methionine biosynthesis via de novo pathway; L-homoserine from L-aspartate: step 2/3.</text>
</comment>
<evidence type="ECO:0000256" key="6">
    <source>
        <dbReference type="ARBA" id="ARBA00013120"/>
    </source>
</evidence>
<dbReference type="CDD" id="cd02316">
    <property type="entry name" value="VcASADH2_like_N"/>
    <property type="match status" value="1"/>
</dbReference>
<dbReference type="EC" id="1.2.1.11" evidence="6 15"/>
<feature type="binding site" evidence="15">
    <location>
        <position position="237"/>
    </location>
    <ligand>
        <name>substrate</name>
    </ligand>
</feature>
<dbReference type="Pfam" id="PF02774">
    <property type="entry name" value="Semialdhyde_dhC"/>
    <property type="match status" value="1"/>
</dbReference>
<feature type="active site" description="Acyl-thioester intermediate" evidence="15">
    <location>
        <position position="132"/>
    </location>
</feature>
<keyword evidence="10 15" id="KW-0220">Diaminopimelate biosynthesis</keyword>
<dbReference type="InterPro" id="IPR012080">
    <property type="entry name" value="Asp_semialdehyde_DH"/>
</dbReference>
<feature type="binding site" evidence="15">
    <location>
        <position position="159"/>
    </location>
    <ligand>
        <name>substrate</name>
    </ligand>
</feature>
<dbReference type="PIRSF" id="PIRSF000148">
    <property type="entry name" value="ASA_dh"/>
    <property type="match status" value="1"/>
</dbReference>
<keyword evidence="11 15" id="KW-0560">Oxidoreductase</keyword>
<feature type="binding site" evidence="15">
    <location>
        <begin position="11"/>
        <end position="14"/>
    </location>
    <ligand>
        <name>NADP(+)</name>
        <dbReference type="ChEBI" id="CHEBI:58349"/>
    </ligand>
</feature>
<accession>A0ABU5LNV5</accession>
<dbReference type="InterPro" id="IPR012280">
    <property type="entry name" value="Semialdhyde_DH_dimer_dom"/>
</dbReference>
<evidence type="ECO:0000256" key="9">
    <source>
        <dbReference type="ARBA" id="ARBA00022857"/>
    </source>
</evidence>